<gene>
    <name evidence="1" type="ordered locus">PCC7424_2283</name>
</gene>
<evidence type="ECO:0000313" key="1">
    <source>
        <dbReference type="EMBL" id="ACK70705.1"/>
    </source>
</evidence>
<dbReference type="STRING" id="65393.PCC7424_2283"/>
<sequence length="330" mass="36185">MKKLLFTLPLTILSFSSVILGTSSKAVSLDFKFSRFVTNGDNGLVMGSSLEITGGGNIYVIDGFNNKIQVVNPLPPVSSSNTNNGLFRWVKSLSLDREGNLQRHNEITSNGIQNIYLADGINNTLQVYNDNSNTGSSSNTNNVHSVDGINNSIEILPDDFDGSEVFDSANSDSNYSWEWSFNEQNETGNNSDLSFFAALFGNGEFANNGEFSFPDVLTSDNRESWLANLPLDEMGNFSQTTNFNLTDVDKVYKIDGINNQILGVSNSLIDELGNVYFVDGINNTLEILPGEYNSNPDSEPVPEPSTILGTLLFGVGTSFFRKRINKKRQG</sequence>
<dbReference type="InterPro" id="IPR013424">
    <property type="entry name" value="Ice-binding_C"/>
</dbReference>
<protein>
    <recommendedName>
        <fullName evidence="3">PEP-CTERM protein-sorting domain-containing protein</fullName>
    </recommendedName>
</protein>
<dbReference type="eggNOG" id="ENOG5031UQY">
    <property type="taxonomic scope" value="Bacteria"/>
</dbReference>
<dbReference type="OrthoDB" id="9859075at2"/>
<dbReference type="RefSeq" id="WP_015954310.1">
    <property type="nucleotide sequence ID" value="NC_011729.1"/>
</dbReference>
<dbReference type="NCBIfam" id="TIGR02595">
    <property type="entry name" value="PEP_CTERM"/>
    <property type="match status" value="1"/>
</dbReference>
<dbReference type="AlphaFoldDB" id="B7KHL0"/>
<name>B7KHL0_GLOC7</name>
<accession>B7KHL0</accession>
<evidence type="ECO:0008006" key="3">
    <source>
        <dbReference type="Google" id="ProtNLM"/>
    </source>
</evidence>
<evidence type="ECO:0000313" key="2">
    <source>
        <dbReference type="Proteomes" id="UP000002384"/>
    </source>
</evidence>
<dbReference type="HOGENOM" id="CLU_841236_0_0_3"/>
<reference evidence="2" key="1">
    <citation type="journal article" date="2011" name="MBio">
        <title>Novel metabolic attributes of the genus Cyanothece, comprising a group of unicellular nitrogen-fixing Cyanobacteria.</title>
        <authorList>
            <person name="Bandyopadhyay A."/>
            <person name="Elvitigala T."/>
            <person name="Welsh E."/>
            <person name="Stockel J."/>
            <person name="Liberton M."/>
            <person name="Min H."/>
            <person name="Sherman L.A."/>
            <person name="Pakrasi H.B."/>
        </authorList>
    </citation>
    <scope>NUCLEOTIDE SEQUENCE [LARGE SCALE GENOMIC DNA]</scope>
    <source>
        <strain evidence="2">PCC 7424</strain>
    </source>
</reference>
<proteinExistence type="predicted"/>
<dbReference type="KEGG" id="cyc:PCC7424_2283"/>
<dbReference type="Gene3D" id="2.120.10.30">
    <property type="entry name" value="TolB, C-terminal domain"/>
    <property type="match status" value="1"/>
</dbReference>
<dbReference type="Proteomes" id="UP000002384">
    <property type="component" value="Chromosome"/>
</dbReference>
<dbReference type="InterPro" id="IPR011042">
    <property type="entry name" value="6-blade_b-propeller_TolB-like"/>
</dbReference>
<dbReference type="EMBL" id="CP001291">
    <property type="protein sequence ID" value="ACK70705.1"/>
    <property type="molecule type" value="Genomic_DNA"/>
</dbReference>
<keyword evidence="2" id="KW-1185">Reference proteome</keyword>
<organism evidence="1 2">
    <name type="scientific">Gloeothece citriformis (strain PCC 7424)</name>
    <name type="common">Cyanothece sp. (strain PCC 7424)</name>
    <dbReference type="NCBI Taxonomy" id="65393"/>
    <lineage>
        <taxon>Bacteria</taxon>
        <taxon>Bacillati</taxon>
        <taxon>Cyanobacteriota</taxon>
        <taxon>Cyanophyceae</taxon>
        <taxon>Oscillatoriophycideae</taxon>
        <taxon>Chroococcales</taxon>
        <taxon>Aphanothecaceae</taxon>
        <taxon>Gloeothece</taxon>
        <taxon>Gloeothece citriformis</taxon>
    </lineage>
</organism>